<name>A0ABT3T3A3_9GAMM</name>
<dbReference type="SUPFAM" id="SSF160191">
    <property type="entry name" value="YcgL-like"/>
    <property type="match status" value="1"/>
</dbReference>
<dbReference type="HAMAP" id="MF_01866">
    <property type="entry name" value="UPF0745"/>
    <property type="match status" value="1"/>
</dbReference>
<organism evidence="3 4">
    <name type="scientific">Candidatus Marimicrobium litorale</name>
    <dbReference type="NCBI Taxonomy" id="2518991"/>
    <lineage>
        <taxon>Bacteria</taxon>
        <taxon>Pseudomonadati</taxon>
        <taxon>Pseudomonadota</taxon>
        <taxon>Gammaproteobacteria</taxon>
        <taxon>Cellvibrionales</taxon>
        <taxon>Halieaceae</taxon>
        <taxon>Marimicrobium</taxon>
    </lineage>
</organism>
<evidence type="ECO:0000259" key="2">
    <source>
        <dbReference type="PROSITE" id="PS51648"/>
    </source>
</evidence>
<reference evidence="3" key="1">
    <citation type="submission" date="2019-02" db="EMBL/GenBank/DDBJ databases">
        <authorList>
            <person name="Li S.-H."/>
        </authorList>
    </citation>
    <scope>NUCLEOTIDE SEQUENCE</scope>
    <source>
        <strain evidence="3">IMCC11814</strain>
    </source>
</reference>
<dbReference type="PANTHER" id="PTHR38109">
    <property type="entry name" value="PROTEIN YCGL"/>
    <property type="match status" value="1"/>
</dbReference>
<evidence type="ECO:0000313" key="3">
    <source>
        <dbReference type="EMBL" id="MCX2976321.1"/>
    </source>
</evidence>
<dbReference type="Proteomes" id="UP001143304">
    <property type="component" value="Unassembled WGS sequence"/>
</dbReference>
<dbReference type="PANTHER" id="PTHR38109:SF1">
    <property type="entry name" value="PROTEIN YCGL"/>
    <property type="match status" value="1"/>
</dbReference>
<evidence type="ECO:0000313" key="4">
    <source>
        <dbReference type="Proteomes" id="UP001143304"/>
    </source>
</evidence>
<sequence>MKLLCEIFKSSRKEGMYLYVEKKCGTQAVPEGLLASFGAPESVMTLLLGESRKLARADAAEVIESICEQGYYLQLPPQPGKADKEAAGE</sequence>
<dbReference type="EMBL" id="SHNO01000001">
    <property type="protein sequence ID" value="MCX2976321.1"/>
    <property type="molecule type" value="Genomic_DNA"/>
</dbReference>
<evidence type="ECO:0000256" key="1">
    <source>
        <dbReference type="HAMAP-Rule" id="MF_01866"/>
    </source>
</evidence>
<dbReference type="Pfam" id="PF05166">
    <property type="entry name" value="YcgL"/>
    <property type="match status" value="1"/>
</dbReference>
<dbReference type="RefSeq" id="WP_279248072.1">
    <property type="nucleotide sequence ID" value="NZ_SHNO01000001.1"/>
</dbReference>
<dbReference type="InterPro" id="IPR038068">
    <property type="entry name" value="YcgL-like_sf"/>
</dbReference>
<keyword evidence="4" id="KW-1185">Reference proteome</keyword>
<gene>
    <name evidence="3" type="ORF">EYC82_03000</name>
</gene>
<accession>A0ABT3T3A3</accession>
<dbReference type="PROSITE" id="PS51648">
    <property type="entry name" value="YCGL"/>
    <property type="match status" value="1"/>
</dbReference>
<dbReference type="Gene3D" id="3.10.510.20">
    <property type="entry name" value="YcgL domain"/>
    <property type="match status" value="1"/>
</dbReference>
<proteinExistence type="inferred from homology"/>
<feature type="domain" description="YcgL" evidence="2">
    <location>
        <begin position="3"/>
        <end position="87"/>
    </location>
</feature>
<protein>
    <recommendedName>
        <fullName evidence="1">YcgL domain-containing protein EYC82_03000</fullName>
    </recommendedName>
</protein>
<comment type="caution">
    <text evidence="3">The sequence shown here is derived from an EMBL/GenBank/DDBJ whole genome shotgun (WGS) entry which is preliminary data.</text>
</comment>
<dbReference type="InterPro" id="IPR027354">
    <property type="entry name" value="YcgL_dom"/>
</dbReference>